<dbReference type="EMBL" id="QHLQ01000030">
    <property type="protein sequence ID" value="NIZ63171.1"/>
    <property type="molecule type" value="Genomic_DNA"/>
</dbReference>
<feature type="transmembrane region" description="Helical" evidence="1">
    <location>
        <begin position="122"/>
        <end position="141"/>
    </location>
</feature>
<proteinExistence type="predicted"/>
<keyword evidence="3" id="KW-1185">Reference proteome</keyword>
<comment type="caution">
    <text evidence="2">The sequence shown here is derived from an EMBL/GenBank/DDBJ whole genome shotgun (WGS) entry which is preliminary data.</text>
</comment>
<protein>
    <recommendedName>
        <fullName evidence="4">NnrS family protein</fullName>
    </recommendedName>
</protein>
<gene>
    <name evidence="2" type="ORF">DL239_19585</name>
</gene>
<keyword evidence="1" id="KW-1133">Transmembrane helix</keyword>
<feature type="transmembrane region" description="Helical" evidence="1">
    <location>
        <begin position="88"/>
        <end position="110"/>
    </location>
</feature>
<evidence type="ECO:0000313" key="3">
    <source>
        <dbReference type="Proteomes" id="UP001429564"/>
    </source>
</evidence>
<evidence type="ECO:0000313" key="2">
    <source>
        <dbReference type="EMBL" id="NIZ63171.1"/>
    </source>
</evidence>
<dbReference type="Proteomes" id="UP001429564">
    <property type="component" value="Unassembled WGS sequence"/>
</dbReference>
<accession>A0ABX0WCI1</accession>
<feature type="transmembrane region" description="Helical" evidence="1">
    <location>
        <begin position="192"/>
        <end position="215"/>
    </location>
</feature>
<evidence type="ECO:0008006" key="4">
    <source>
        <dbReference type="Google" id="ProtNLM"/>
    </source>
</evidence>
<feature type="transmembrane region" description="Helical" evidence="1">
    <location>
        <begin position="284"/>
        <end position="303"/>
    </location>
</feature>
<dbReference type="RefSeq" id="WP_167685775.1">
    <property type="nucleotide sequence ID" value="NZ_QHLQ01000030.1"/>
</dbReference>
<organism evidence="2 3">
    <name type="scientific">Parasedimentitalea denitrificans</name>
    <dbReference type="NCBI Taxonomy" id="2211118"/>
    <lineage>
        <taxon>Bacteria</taxon>
        <taxon>Pseudomonadati</taxon>
        <taxon>Pseudomonadota</taxon>
        <taxon>Alphaproteobacteria</taxon>
        <taxon>Rhodobacterales</taxon>
        <taxon>Paracoccaceae</taxon>
        <taxon>Parasedimentitalea</taxon>
    </lineage>
</organism>
<sequence length="349" mass="37206">MSTTADKRSRSSVPWSSFWPGFWKAPHRPLMLCSVMAALVGPLLAGTDPQLHARLLVFGFAGAAIGAYLLTVLPGWTKVRATPARLGLLVALWLWGRLMPGPAEALYFIGLSFTLAPPILRAGLYGRLWAPLAPLLLALATLRPDLPVESTPLLLAALVATVGARALPAFLASATGHPQPPDNLALYLSAPLLILGAIALPHPAWLVLAALILLGQMLRWPLIAPPLGTMLLPPWLWLMAALLLMATSDGNPSHALHMMTIGAIGGMIHAFISRIFARRGAATLIAQPASLIAAATLHAAALARLLDAVSLALVFWVICWGITLAQLIIHCRQQPQVPVFIGSRKKQTK</sequence>
<dbReference type="Pfam" id="PF05940">
    <property type="entry name" value="NnrS"/>
    <property type="match status" value="1"/>
</dbReference>
<feature type="transmembrane region" description="Helical" evidence="1">
    <location>
        <begin position="55"/>
        <end position="76"/>
    </location>
</feature>
<feature type="transmembrane region" description="Helical" evidence="1">
    <location>
        <begin position="153"/>
        <end position="172"/>
    </location>
</feature>
<feature type="transmembrane region" description="Helical" evidence="1">
    <location>
        <begin position="227"/>
        <end position="248"/>
    </location>
</feature>
<feature type="transmembrane region" description="Helical" evidence="1">
    <location>
        <begin position="254"/>
        <end position="272"/>
    </location>
</feature>
<keyword evidence="1" id="KW-0472">Membrane</keyword>
<name>A0ABX0WCI1_9RHOB</name>
<feature type="transmembrane region" description="Helical" evidence="1">
    <location>
        <begin position="309"/>
        <end position="329"/>
    </location>
</feature>
<keyword evidence="1" id="KW-0812">Transmembrane</keyword>
<dbReference type="InterPro" id="IPR010266">
    <property type="entry name" value="NnrS"/>
</dbReference>
<reference evidence="2 3" key="1">
    <citation type="submission" date="2018-05" db="EMBL/GenBank/DDBJ databases">
        <authorList>
            <person name="Zhang Y.-J."/>
        </authorList>
    </citation>
    <scope>NUCLEOTIDE SEQUENCE [LARGE SCALE GENOMIC DNA]</scope>
    <source>
        <strain evidence="2 3">CY04</strain>
    </source>
</reference>
<evidence type="ECO:0000256" key="1">
    <source>
        <dbReference type="SAM" id="Phobius"/>
    </source>
</evidence>